<comment type="caution">
    <text evidence="1">The sequence shown here is derived from an EMBL/GenBank/DDBJ whole genome shotgun (WGS) entry which is preliminary data.</text>
</comment>
<gene>
    <name evidence="1" type="ORF">C5S46_00430</name>
</gene>
<evidence type="ECO:0000313" key="2">
    <source>
        <dbReference type="Proteomes" id="UP000315423"/>
    </source>
</evidence>
<accession>A0AC61SCM8</accession>
<evidence type="ECO:0000313" key="1">
    <source>
        <dbReference type="EMBL" id="TKY92476.1"/>
    </source>
</evidence>
<dbReference type="Proteomes" id="UP000315423">
    <property type="component" value="Unassembled WGS sequence"/>
</dbReference>
<proteinExistence type="predicted"/>
<sequence>MSFALISATILIINYFIQISVIQTSLVNGETDGIVILTAYNPHGIFIALEEIGYLMMSVSFFCVAPVFSGTNRLESAICWIFVISFILIIISLIILSFFYGINREDRFEVVVITINWIVLIVSGILLSVVFKRAMKMPS</sequence>
<protein>
    <submittedName>
        <fullName evidence="1">Uncharacterized protein</fullName>
    </submittedName>
</protein>
<organism evidence="1 2">
    <name type="scientific">Candidatus Methanomarinus sp</name>
    <dbReference type="NCBI Taxonomy" id="3386244"/>
    <lineage>
        <taxon>Archaea</taxon>
        <taxon>Methanobacteriati</taxon>
        <taxon>Methanobacteriota</taxon>
        <taxon>Stenosarchaea group</taxon>
        <taxon>Methanomicrobia</taxon>
        <taxon>Methanosarcinales</taxon>
        <taxon>ANME-2 cluster</taxon>
        <taxon>Candidatus Methanocomedenaceae</taxon>
        <taxon>Candidatus Methanomarinus</taxon>
    </lineage>
</organism>
<dbReference type="EMBL" id="QYBA01000011">
    <property type="protein sequence ID" value="TKY92476.1"/>
    <property type="molecule type" value="Genomic_DNA"/>
</dbReference>
<reference evidence="1" key="1">
    <citation type="submission" date="2018-09" db="EMBL/GenBank/DDBJ databases">
        <title>A genomic encyclopedia of anaerobic methanotrophic archaea.</title>
        <authorList>
            <person name="Skennerton C.T."/>
            <person name="Chadwick G.L."/>
            <person name="Laso-Perez R."/>
            <person name="Leu A.O."/>
            <person name="Speth D.R."/>
            <person name="Yu H."/>
            <person name="Morgan-Lang C."/>
            <person name="Hatzenpichler R."/>
            <person name="Goudeau D."/>
            <person name="Malmstrom R."/>
            <person name="Woyke T."/>
            <person name="Hallam S."/>
            <person name="Tyson G.W."/>
            <person name="Wegener G."/>
            <person name="Boetius A."/>
            <person name="Orphan V.J."/>
        </authorList>
    </citation>
    <scope>NUCLEOTIDE SEQUENCE</scope>
    <source>
        <strain evidence="1">CONS3730D10UFb2</strain>
    </source>
</reference>
<name>A0AC61SCM8_9EURY</name>